<comment type="caution">
    <text evidence="1">The sequence shown here is derived from an EMBL/GenBank/DDBJ whole genome shotgun (WGS) entry which is preliminary data.</text>
</comment>
<accession>A0ABR2G4J3</accession>
<dbReference type="EMBL" id="JBBPBM010000003">
    <property type="protein sequence ID" value="KAK8593878.1"/>
    <property type="molecule type" value="Genomic_DNA"/>
</dbReference>
<evidence type="ECO:0000313" key="1">
    <source>
        <dbReference type="EMBL" id="KAK8593878.1"/>
    </source>
</evidence>
<organism evidence="1 2">
    <name type="scientific">Hibiscus sabdariffa</name>
    <name type="common">roselle</name>
    <dbReference type="NCBI Taxonomy" id="183260"/>
    <lineage>
        <taxon>Eukaryota</taxon>
        <taxon>Viridiplantae</taxon>
        <taxon>Streptophyta</taxon>
        <taxon>Embryophyta</taxon>
        <taxon>Tracheophyta</taxon>
        <taxon>Spermatophyta</taxon>
        <taxon>Magnoliopsida</taxon>
        <taxon>eudicotyledons</taxon>
        <taxon>Gunneridae</taxon>
        <taxon>Pentapetalae</taxon>
        <taxon>rosids</taxon>
        <taxon>malvids</taxon>
        <taxon>Malvales</taxon>
        <taxon>Malvaceae</taxon>
        <taxon>Malvoideae</taxon>
        <taxon>Hibiscus</taxon>
    </lineage>
</organism>
<keyword evidence="2" id="KW-1185">Reference proteome</keyword>
<protein>
    <submittedName>
        <fullName evidence="1">Uncharacterized protein</fullName>
    </submittedName>
</protein>
<gene>
    <name evidence="1" type="ORF">V6N12_045951</name>
</gene>
<evidence type="ECO:0000313" key="2">
    <source>
        <dbReference type="Proteomes" id="UP001472677"/>
    </source>
</evidence>
<reference evidence="1 2" key="1">
    <citation type="journal article" date="2024" name="G3 (Bethesda)">
        <title>Genome assembly of Hibiscus sabdariffa L. provides insights into metabolisms of medicinal natural products.</title>
        <authorList>
            <person name="Kim T."/>
        </authorList>
    </citation>
    <scope>NUCLEOTIDE SEQUENCE [LARGE SCALE GENOMIC DNA]</scope>
    <source>
        <strain evidence="1">TK-2024</strain>
        <tissue evidence="1">Old leaves</tissue>
    </source>
</reference>
<dbReference type="Proteomes" id="UP001472677">
    <property type="component" value="Unassembled WGS sequence"/>
</dbReference>
<sequence length="92" mass="10361">MMPFGVGRRICPVVPAWWYSPLVSQTIIGVLEAARDGVGFFAISWRLRRAGGVEGASFAWHRRRVSRSQTSSFSFEVCFRDQADSHRNQAEG</sequence>
<name>A0ABR2G4J3_9ROSI</name>
<proteinExistence type="predicted"/>